<dbReference type="VEuPathDB" id="FungiDB:TERG_07311"/>
<dbReference type="AlphaFoldDB" id="F2SXL8"/>
<dbReference type="OrthoDB" id="2119228at2759"/>
<dbReference type="EMBL" id="GG700656">
    <property type="protein sequence ID" value="EGD91090.2"/>
    <property type="molecule type" value="Genomic_DNA"/>
</dbReference>
<sequence length="371" mass="40565">MSYDVRSRISGITEFHTSSVSSNRWDAQWTQEGWVYDVQVRASAGNALKGRWTAIESAKSTPKTPPGPDNVVINATTTGFDISWDSCPSGFDVTEYEVLYWDKDKEHTFITSAGFKESPAHVDDLIPGHHYQLAIVSWNDAGGGFPKGVRSVTVGRGTPPIPTDLKITAKDATSAHLTWTGSPAAAGYQLWFRNVNEPDSELCKVNGTESKSSSDQYFLVPGVWNFEWCVSAFNGSAESDRCESVLAPRPSDASISSGDCSKEDTNPRHEDKDINGNLTSGYNYMSCNSDSQCGMPLQEEDQGWGILCGICGHIEQDDIDCLGSGGSKQLHGDRCYRDECKNGDCTNPECWIYVCDNSHAEKDGTATKCDE</sequence>
<dbReference type="HOGENOM" id="CLU_746374_0_0_1"/>
<dbReference type="PROSITE" id="PS50853">
    <property type="entry name" value="FN3"/>
    <property type="match status" value="1"/>
</dbReference>
<dbReference type="GeneID" id="10371884"/>
<keyword evidence="4" id="KW-1185">Reference proteome</keyword>
<dbReference type="Gene3D" id="2.60.40.10">
    <property type="entry name" value="Immunoglobulins"/>
    <property type="match status" value="2"/>
</dbReference>
<accession>F2SXL8</accession>
<evidence type="ECO:0000256" key="1">
    <source>
        <dbReference type="SAM" id="MobiDB-lite"/>
    </source>
</evidence>
<dbReference type="SUPFAM" id="SSF49265">
    <property type="entry name" value="Fibronectin type III"/>
    <property type="match status" value="1"/>
</dbReference>
<protein>
    <recommendedName>
        <fullName evidence="2">Fibronectin type-III domain-containing protein</fullName>
    </recommendedName>
</protein>
<dbReference type="SMART" id="SM00060">
    <property type="entry name" value="FN3"/>
    <property type="match status" value="2"/>
</dbReference>
<reference evidence="4" key="1">
    <citation type="journal article" date="2012" name="MBio">
        <title>Comparative genome analysis of Trichophyton rubrum and related dermatophytes reveals candidate genes involved in infection.</title>
        <authorList>
            <person name="Martinez D.A."/>
            <person name="Oliver B.G."/>
            <person name="Graeser Y."/>
            <person name="Goldberg J.M."/>
            <person name="Li W."/>
            <person name="Martinez-Rossi N.M."/>
            <person name="Monod M."/>
            <person name="Shelest E."/>
            <person name="Barton R.C."/>
            <person name="Birch E."/>
            <person name="Brakhage A.A."/>
            <person name="Chen Z."/>
            <person name="Gurr S.J."/>
            <person name="Heiman D."/>
            <person name="Heitman J."/>
            <person name="Kosti I."/>
            <person name="Rossi A."/>
            <person name="Saif S."/>
            <person name="Samalova M."/>
            <person name="Saunders C.W."/>
            <person name="Shea T."/>
            <person name="Summerbell R.C."/>
            <person name="Xu J."/>
            <person name="Young S."/>
            <person name="Zeng Q."/>
            <person name="Birren B.W."/>
            <person name="Cuomo C.A."/>
            <person name="White T.C."/>
        </authorList>
    </citation>
    <scope>NUCLEOTIDE SEQUENCE [LARGE SCALE GENOMIC DNA]</scope>
    <source>
        <strain evidence="4">ATCC MYA-4607 / CBS 118892</strain>
    </source>
</reference>
<organism evidence="3 4">
    <name type="scientific">Trichophyton rubrum (strain ATCC MYA-4607 / CBS 118892)</name>
    <name type="common">Athlete's foot fungus</name>
    <dbReference type="NCBI Taxonomy" id="559305"/>
    <lineage>
        <taxon>Eukaryota</taxon>
        <taxon>Fungi</taxon>
        <taxon>Dikarya</taxon>
        <taxon>Ascomycota</taxon>
        <taxon>Pezizomycotina</taxon>
        <taxon>Eurotiomycetes</taxon>
        <taxon>Eurotiomycetidae</taxon>
        <taxon>Onygenales</taxon>
        <taxon>Arthrodermataceae</taxon>
        <taxon>Trichophyton</taxon>
    </lineage>
</organism>
<feature type="compositionally biased region" description="Basic and acidic residues" evidence="1">
    <location>
        <begin position="260"/>
        <end position="274"/>
    </location>
</feature>
<evidence type="ECO:0000313" key="3">
    <source>
        <dbReference type="EMBL" id="EGD91090.2"/>
    </source>
</evidence>
<dbReference type="CDD" id="cd00063">
    <property type="entry name" value="FN3"/>
    <property type="match status" value="2"/>
</dbReference>
<dbReference type="STRING" id="559305.F2SXL8"/>
<dbReference type="eggNOG" id="ENOG502SMB5">
    <property type="taxonomic scope" value="Eukaryota"/>
</dbReference>
<name>F2SXL8_TRIRC</name>
<dbReference type="Pfam" id="PF00041">
    <property type="entry name" value="fn3"/>
    <property type="match status" value="1"/>
</dbReference>
<evidence type="ECO:0000259" key="2">
    <source>
        <dbReference type="PROSITE" id="PS50853"/>
    </source>
</evidence>
<dbReference type="InterPro" id="IPR013783">
    <property type="entry name" value="Ig-like_fold"/>
</dbReference>
<dbReference type="InterPro" id="IPR036116">
    <property type="entry name" value="FN3_sf"/>
</dbReference>
<dbReference type="Proteomes" id="UP000008864">
    <property type="component" value="Unassembled WGS sequence"/>
</dbReference>
<proteinExistence type="predicted"/>
<gene>
    <name evidence="3" type="ORF">TERG_07311</name>
</gene>
<feature type="region of interest" description="Disordered" evidence="1">
    <location>
        <begin position="248"/>
        <end position="276"/>
    </location>
</feature>
<feature type="domain" description="Fibronectin type-III" evidence="2">
    <location>
        <begin position="65"/>
        <end position="161"/>
    </location>
</feature>
<dbReference type="RefSeq" id="XP_003232465.2">
    <property type="nucleotide sequence ID" value="XM_003232417.2"/>
</dbReference>
<dbReference type="InterPro" id="IPR003961">
    <property type="entry name" value="FN3_dom"/>
</dbReference>
<evidence type="ECO:0000313" key="4">
    <source>
        <dbReference type="Proteomes" id="UP000008864"/>
    </source>
</evidence>
<dbReference type="InParanoid" id="F2SXL8"/>